<dbReference type="AlphaFoldDB" id="A0ABD2IM11"/>
<dbReference type="Proteomes" id="UP001620645">
    <property type="component" value="Unassembled WGS sequence"/>
</dbReference>
<keyword evidence="4" id="KW-1185">Reference proteome</keyword>
<organism evidence="3 4">
    <name type="scientific">Heterodera schachtii</name>
    <name type="common">Sugarbeet cyst nematode worm</name>
    <name type="synonym">Tylenchus schachtii</name>
    <dbReference type="NCBI Taxonomy" id="97005"/>
    <lineage>
        <taxon>Eukaryota</taxon>
        <taxon>Metazoa</taxon>
        <taxon>Ecdysozoa</taxon>
        <taxon>Nematoda</taxon>
        <taxon>Chromadorea</taxon>
        <taxon>Rhabditida</taxon>
        <taxon>Tylenchina</taxon>
        <taxon>Tylenchomorpha</taxon>
        <taxon>Tylenchoidea</taxon>
        <taxon>Heteroderidae</taxon>
        <taxon>Heteroderinae</taxon>
        <taxon>Heterodera</taxon>
    </lineage>
</organism>
<evidence type="ECO:0000313" key="3">
    <source>
        <dbReference type="EMBL" id="KAL3081097.1"/>
    </source>
</evidence>
<feature type="coiled-coil region" evidence="1">
    <location>
        <begin position="33"/>
        <end position="60"/>
    </location>
</feature>
<gene>
    <name evidence="3" type="ORF">niasHS_011922</name>
    <name evidence="2" type="ORF">niasHS_017306</name>
</gene>
<reference evidence="3 4" key="1">
    <citation type="submission" date="2024-10" db="EMBL/GenBank/DDBJ databases">
        <authorList>
            <person name="Kim D."/>
        </authorList>
    </citation>
    <scope>NUCLEOTIDE SEQUENCE [LARGE SCALE GENOMIC DNA]</scope>
    <source>
        <strain evidence="3">Taebaek</strain>
    </source>
</reference>
<proteinExistence type="predicted"/>
<name>A0ABD2IM11_HETSC</name>
<evidence type="ECO:0000313" key="4">
    <source>
        <dbReference type="Proteomes" id="UP001620645"/>
    </source>
</evidence>
<keyword evidence="1" id="KW-0175">Coiled coil</keyword>
<comment type="caution">
    <text evidence="3">The sequence shown here is derived from an EMBL/GenBank/DDBJ whole genome shotgun (WGS) entry which is preliminary data.</text>
</comment>
<dbReference type="EMBL" id="JBICCN010000279">
    <property type="protein sequence ID" value="KAL3081097.1"/>
    <property type="molecule type" value="Genomic_DNA"/>
</dbReference>
<protein>
    <submittedName>
        <fullName evidence="3">Uncharacterized protein</fullName>
    </submittedName>
</protein>
<accession>A0ABD2IM11</accession>
<evidence type="ECO:0000313" key="2">
    <source>
        <dbReference type="EMBL" id="KAL3070017.1"/>
    </source>
</evidence>
<evidence type="ECO:0000256" key="1">
    <source>
        <dbReference type="SAM" id="Coils"/>
    </source>
</evidence>
<sequence length="101" mass="11568">MWGEKRRSTCVACPKRWTKSLFHKQNGLLIDSLETANQKIAELTAEVNHLRAAAELQVQNGAVQPVPNLDDQLQIAERFWPRFLLPFGSSIFTAELLRNFF</sequence>
<dbReference type="EMBL" id="JBICCN010000420">
    <property type="protein sequence ID" value="KAL3070017.1"/>
    <property type="molecule type" value="Genomic_DNA"/>
</dbReference>